<feature type="domain" description="O-methyltransferase dimerisation" evidence="6">
    <location>
        <begin position="42"/>
        <end position="116"/>
    </location>
</feature>
<dbReference type="Pfam" id="PF00891">
    <property type="entry name" value="Methyltransf_2"/>
    <property type="match status" value="1"/>
</dbReference>
<dbReference type="SUPFAM" id="SSF53335">
    <property type="entry name" value="S-adenosyl-L-methionine-dependent methyltransferases"/>
    <property type="match status" value="1"/>
</dbReference>
<dbReference type="PANTHER" id="PTHR43712">
    <property type="entry name" value="PUTATIVE (AFU_ORTHOLOGUE AFUA_4G14580)-RELATED"/>
    <property type="match status" value="1"/>
</dbReference>
<dbReference type="GO" id="GO:0032259">
    <property type="term" value="P:methylation"/>
    <property type="evidence" value="ECO:0007669"/>
    <property type="project" value="UniProtKB-KW"/>
</dbReference>
<dbReference type="Gene3D" id="3.40.50.150">
    <property type="entry name" value="Vaccinia Virus protein VP39"/>
    <property type="match status" value="1"/>
</dbReference>
<organism evidence="7">
    <name type="scientific">Salinimicrobium catena</name>
    <dbReference type="NCBI Taxonomy" id="390640"/>
    <lineage>
        <taxon>Bacteria</taxon>
        <taxon>Pseudomonadati</taxon>
        <taxon>Bacteroidota</taxon>
        <taxon>Flavobacteriia</taxon>
        <taxon>Flavobacteriales</taxon>
        <taxon>Flavobacteriaceae</taxon>
        <taxon>Salinimicrobium</taxon>
    </lineage>
</organism>
<evidence type="ECO:0000259" key="6">
    <source>
        <dbReference type="Pfam" id="PF08100"/>
    </source>
</evidence>
<evidence type="ECO:0000256" key="1">
    <source>
        <dbReference type="ARBA" id="ARBA00022603"/>
    </source>
</evidence>
<feature type="active site" description="Proton acceptor" evidence="4">
    <location>
        <position position="273"/>
    </location>
</feature>
<dbReference type="Proteomes" id="UP000885753">
    <property type="component" value="Unassembled WGS sequence"/>
</dbReference>
<dbReference type="GO" id="GO:0008171">
    <property type="term" value="F:O-methyltransferase activity"/>
    <property type="evidence" value="ECO:0007669"/>
    <property type="project" value="InterPro"/>
</dbReference>
<dbReference type="PANTHER" id="PTHR43712:SF2">
    <property type="entry name" value="O-METHYLTRANSFERASE CICE"/>
    <property type="match status" value="1"/>
</dbReference>
<dbReference type="InterPro" id="IPR012967">
    <property type="entry name" value="COMT_dimerisation"/>
</dbReference>
<gene>
    <name evidence="7" type="ORF">ENO10_06260</name>
</gene>
<evidence type="ECO:0000256" key="2">
    <source>
        <dbReference type="ARBA" id="ARBA00022679"/>
    </source>
</evidence>
<dbReference type="Pfam" id="PF08100">
    <property type="entry name" value="Dimerisation"/>
    <property type="match status" value="1"/>
</dbReference>
<sequence>MKGKIQIPHYPPLFFIKMTERLRYFFLRLYRKFTHPNVAVFEMVHHFWLAAAIGVAGELGLADILKEGPKAIGELASITGTNEESLYRLLRMLASNDIFREKHNRLFVLTPLAKALQEDQVKYLVTSHLTKLHFQMFSELMYSVRSGKSSSVLVTGSKLFDHIGEDKQRNELFIKAMTNASMMQVAAIIPAFSFRRYRNIVDIGGGQGLMMASILQKFPRCRGFIFDLPQSADHALKIIENYNISDRCSFISGSFFESIPEGGDLYMVKSILHDWDDEACLKILRNIYKAMPSASKLLVIESIIDEGNEPSFGKMTDILMMVSVGGKERTKAEYSSLLAQAGFKITKIYRTVSPHSIIEAEKEP</sequence>
<feature type="domain" description="O-methyltransferase C-terminal" evidence="5">
    <location>
        <begin position="137"/>
        <end position="344"/>
    </location>
</feature>
<name>A0A7C2R7M6_9FLAO</name>
<evidence type="ECO:0000256" key="4">
    <source>
        <dbReference type="PIRSR" id="PIRSR005739-1"/>
    </source>
</evidence>
<dbReference type="GO" id="GO:0046983">
    <property type="term" value="F:protein dimerization activity"/>
    <property type="evidence" value="ECO:0007669"/>
    <property type="project" value="InterPro"/>
</dbReference>
<comment type="caution">
    <text evidence="7">The sequence shown here is derived from an EMBL/GenBank/DDBJ whole genome shotgun (WGS) entry which is preliminary data.</text>
</comment>
<evidence type="ECO:0000313" key="7">
    <source>
        <dbReference type="EMBL" id="HER40807.1"/>
    </source>
</evidence>
<evidence type="ECO:0000256" key="3">
    <source>
        <dbReference type="ARBA" id="ARBA00022691"/>
    </source>
</evidence>
<dbReference type="AlphaFoldDB" id="A0A7C2R7M6"/>
<dbReference type="SUPFAM" id="SSF46785">
    <property type="entry name" value="Winged helix' DNA-binding domain"/>
    <property type="match status" value="1"/>
</dbReference>
<dbReference type="InterPro" id="IPR036390">
    <property type="entry name" value="WH_DNA-bd_sf"/>
</dbReference>
<dbReference type="InterPro" id="IPR016461">
    <property type="entry name" value="COMT-like"/>
</dbReference>
<dbReference type="EMBL" id="DSEE01000455">
    <property type="protein sequence ID" value="HER40807.1"/>
    <property type="molecule type" value="Genomic_DNA"/>
</dbReference>
<keyword evidence="3" id="KW-0949">S-adenosyl-L-methionine</keyword>
<accession>A0A7C2R7M6</accession>
<keyword evidence="2" id="KW-0808">Transferase</keyword>
<dbReference type="InterPro" id="IPR029063">
    <property type="entry name" value="SAM-dependent_MTases_sf"/>
</dbReference>
<dbReference type="InterPro" id="IPR001077">
    <property type="entry name" value="COMT_C"/>
</dbReference>
<dbReference type="Gene3D" id="1.10.10.10">
    <property type="entry name" value="Winged helix-like DNA-binding domain superfamily/Winged helix DNA-binding domain"/>
    <property type="match status" value="1"/>
</dbReference>
<protein>
    <submittedName>
        <fullName evidence="7">Methyltransferase</fullName>
    </submittedName>
</protein>
<dbReference type="PROSITE" id="PS51683">
    <property type="entry name" value="SAM_OMT_II"/>
    <property type="match status" value="1"/>
</dbReference>
<dbReference type="InterPro" id="IPR036388">
    <property type="entry name" value="WH-like_DNA-bd_sf"/>
</dbReference>
<dbReference type="PIRSF" id="PIRSF005739">
    <property type="entry name" value="O-mtase"/>
    <property type="match status" value="1"/>
</dbReference>
<keyword evidence="1 7" id="KW-0489">Methyltransferase</keyword>
<proteinExistence type="predicted"/>
<reference evidence="7" key="1">
    <citation type="journal article" date="2020" name="mSystems">
        <title>Genome- and Community-Level Interaction Insights into Carbon Utilization and Element Cycling Functions of Hydrothermarchaeota in Hydrothermal Sediment.</title>
        <authorList>
            <person name="Zhou Z."/>
            <person name="Liu Y."/>
            <person name="Xu W."/>
            <person name="Pan J."/>
            <person name="Luo Z.H."/>
            <person name="Li M."/>
        </authorList>
    </citation>
    <scope>NUCLEOTIDE SEQUENCE [LARGE SCALE GENOMIC DNA]</scope>
    <source>
        <strain evidence="7">SpSt-1235</strain>
    </source>
</reference>
<evidence type="ECO:0000259" key="5">
    <source>
        <dbReference type="Pfam" id="PF00891"/>
    </source>
</evidence>